<evidence type="ECO:0000313" key="7">
    <source>
        <dbReference type="Proteomes" id="UP001620514"/>
    </source>
</evidence>
<feature type="domain" description="Pilus formation protein N-terminal" evidence="5">
    <location>
        <begin position="50"/>
        <end position="125"/>
    </location>
</feature>
<dbReference type="PANTHER" id="PTHR30332:SF17">
    <property type="entry name" value="TYPE IV PILIATION SYSTEM PROTEIN DR_0774-RELATED"/>
    <property type="match status" value="1"/>
</dbReference>
<reference evidence="6 7" key="1">
    <citation type="submission" date="2024-10" db="EMBL/GenBank/DDBJ databases">
        <authorList>
            <person name="Deangelis K."/>
            <person name="Huntemann M."/>
            <person name="Clum A."/>
            <person name="Wang J."/>
            <person name="Palaniappan K."/>
            <person name="Ritter S."/>
            <person name="Chen I.-M."/>
            <person name="Stamatis D."/>
            <person name="Reddy T."/>
            <person name="O'Malley R."/>
            <person name="Daum C."/>
            <person name="Ng V."/>
            <person name="Ivanova N."/>
            <person name="Kyrpides N."/>
            <person name="Woyke T."/>
        </authorList>
    </citation>
    <scope>NUCLEOTIDE SEQUENCE [LARGE SCALE GENOMIC DNA]</scope>
    <source>
        <strain evidence="6 7">GAS97</strain>
    </source>
</reference>
<reference evidence="6 7" key="2">
    <citation type="submission" date="2024-11" db="EMBL/GenBank/DDBJ databases">
        <title>Using genomics to understand microbial adaptation to soil warming.</title>
        <authorList>
            <person name="Deangelis K.M. PhD."/>
        </authorList>
    </citation>
    <scope>NUCLEOTIDE SEQUENCE [LARGE SCALE GENOMIC DNA]</scope>
    <source>
        <strain evidence="6 7">GAS97</strain>
    </source>
</reference>
<comment type="similarity">
    <text evidence="1">Belongs to the bacterial secretin family.</text>
</comment>
<feature type="chain" id="PRO_5045931267" evidence="3">
    <location>
        <begin position="36"/>
        <end position="512"/>
    </location>
</feature>
<dbReference type="Pfam" id="PF00263">
    <property type="entry name" value="Secretin"/>
    <property type="match status" value="1"/>
</dbReference>
<protein>
    <submittedName>
        <fullName evidence="6">Pilus assembly protein CpaC</fullName>
    </submittedName>
</protein>
<organism evidence="6 7">
    <name type="scientific">Caballeronia udeis</name>
    <dbReference type="NCBI Taxonomy" id="1232866"/>
    <lineage>
        <taxon>Bacteria</taxon>
        <taxon>Pseudomonadati</taxon>
        <taxon>Pseudomonadota</taxon>
        <taxon>Betaproteobacteria</taxon>
        <taxon>Burkholderiales</taxon>
        <taxon>Burkholderiaceae</taxon>
        <taxon>Caballeronia</taxon>
    </lineage>
</organism>
<accession>A0ABW8MD90</accession>
<dbReference type="Pfam" id="PF13629">
    <property type="entry name" value="T2SS-T3SS_pil_N"/>
    <property type="match status" value="1"/>
</dbReference>
<feature type="compositionally biased region" description="Low complexity" evidence="2">
    <location>
        <begin position="175"/>
        <end position="185"/>
    </location>
</feature>
<comment type="caution">
    <text evidence="6">The sequence shown here is derived from an EMBL/GenBank/DDBJ whole genome shotgun (WGS) entry which is preliminary data.</text>
</comment>
<dbReference type="InterPro" id="IPR001775">
    <property type="entry name" value="GspD/PilQ"/>
</dbReference>
<feature type="region of interest" description="Disordered" evidence="2">
    <location>
        <begin position="175"/>
        <end position="217"/>
    </location>
</feature>
<keyword evidence="3" id="KW-0732">Signal</keyword>
<feature type="domain" description="Type II/III secretion system secretin-like" evidence="4">
    <location>
        <begin position="308"/>
        <end position="468"/>
    </location>
</feature>
<dbReference type="PRINTS" id="PR00811">
    <property type="entry name" value="BCTERIALGSPD"/>
</dbReference>
<evidence type="ECO:0000259" key="4">
    <source>
        <dbReference type="Pfam" id="PF00263"/>
    </source>
</evidence>
<dbReference type="PANTHER" id="PTHR30332">
    <property type="entry name" value="PROBABLE GENERAL SECRETION PATHWAY PROTEIN D"/>
    <property type="match status" value="1"/>
</dbReference>
<evidence type="ECO:0000259" key="5">
    <source>
        <dbReference type="Pfam" id="PF13629"/>
    </source>
</evidence>
<evidence type="ECO:0000313" key="6">
    <source>
        <dbReference type="EMBL" id="MFK4440716.1"/>
    </source>
</evidence>
<sequence>MKAKASYRGHGVSGAGRLLLATLVCVCAASPCASAKTARPAADAADSAVSRVIDITVGAQKQIAMGRTLQRVAVGDPAVADVLWLKSSGGANGGLLLVGKSAGRTEMMIWERGQSAAQTYTINVTTLAARKLLGSDTPAVNVLGRTAVVTGSAASMGAHELAIAVARESVAGTAGSSDASSGALARDSRGQNGGSPDSASTGGSSGGGNGGGGKEGAVLDASTVATSPVVQVDVKVVEFSKAVLKEAGFNFFKQNNAFAFGTFSPSSLTSYTGGATSNLQVTSTTPISSAFNLMVNLGTRGIFANLSLLESNNLARVLAEPTLVALSGQSASFLAGGEIPVPVPQSLGTISIVYKPYGIGLTVTPTVLGPRRIALKVAPEASQLDFTHALTINGISVPAITTRRADTTVELGDGESFVIGGLIDRETASNVDKVPVLGDLPIIGSFFKTLQYTQNDRELVIIVTPHLVSPIAKGAVLPATPGEQSEQRDGPVWRSFMGGVAASSDEVPGFSK</sequence>
<gene>
    <name evidence="6" type="ORF">ABH943_000722</name>
</gene>
<feature type="compositionally biased region" description="Gly residues" evidence="2">
    <location>
        <begin position="203"/>
        <end position="215"/>
    </location>
</feature>
<evidence type="ECO:0000256" key="1">
    <source>
        <dbReference type="RuleBase" id="RU004003"/>
    </source>
</evidence>
<dbReference type="Proteomes" id="UP001620514">
    <property type="component" value="Unassembled WGS sequence"/>
</dbReference>
<dbReference type="EMBL" id="JBIYDN010000002">
    <property type="protein sequence ID" value="MFK4440716.1"/>
    <property type="molecule type" value="Genomic_DNA"/>
</dbReference>
<evidence type="ECO:0000256" key="3">
    <source>
        <dbReference type="SAM" id="SignalP"/>
    </source>
</evidence>
<keyword evidence="7" id="KW-1185">Reference proteome</keyword>
<proteinExistence type="inferred from homology"/>
<name>A0ABW8MD90_9BURK</name>
<feature type="signal peptide" evidence="3">
    <location>
        <begin position="1"/>
        <end position="35"/>
    </location>
</feature>
<dbReference type="InterPro" id="IPR004846">
    <property type="entry name" value="T2SS/T3SS_dom"/>
</dbReference>
<dbReference type="InterPro" id="IPR050810">
    <property type="entry name" value="Bact_Secretion_Sys_Channel"/>
</dbReference>
<evidence type="ECO:0000256" key="2">
    <source>
        <dbReference type="SAM" id="MobiDB-lite"/>
    </source>
</evidence>
<dbReference type="RefSeq" id="WP_404604410.1">
    <property type="nucleotide sequence ID" value="NZ_JBIYDN010000002.1"/>
</dbReference>
<dbReference type="InterPro" id="IPR032789">
    <property type="entry name" value="T2SS-T3SS_pil_N"/>
</dbReference>